<sequence length="40" mass="4802">MPDLSILCLGMPWYSVKKPTLRWQWNNFKFSNTNTANFNH</sequence>
<accession>A0A062IWX6</accession>
<dbReference type="AlphaFoldDB" id="A0A062IWX6"/>
<protein>
    <submittedName>
        <fullName evidence="1">Uncharacterized protein</fullName>
    </submittedName>
</protein>
<dbReference type="PATRIC" id="fig|1310697.3.peg.397"/>
<reference evidence="1 2" key="1">
    <citation type="submission" date="2014-04" db="EMBL/GenBank/DDBJ databases">
        <title>Comparative genomics and transcriptomics to identify genetic mechanisms underlying the emergence of carbapenem resistant Acinetobacter baumannii (CRAb).</title>
        <authorList>
            <person name="Harris A.D."/>
            <person name="Johnson K.J."/>
            <person name="George J."/>
            <person name="Nadendla S."/>
            <person name="Daugherty S.C."/>
            <person name="Parankush S."/>
            <person name="Sadzewicz L."/>
            <person name="Tallon L."/>
            <person name="Sengamalay N."/>
            <person name="Hazen T.H."/>
            <person name="Rasko D.A."/>
        </authorList>
    </citation>
    <scope>NUCLEOTIDE SEQUENCE [LARGE SCALE GENOMIC DNA]</scope>
    <source>
        <strain evidence="1 2">21072</strain>
    </source>
</reference>
<proteinExistence type="predicted"/>
<organism evidence="1 2">
    <name type="scientific">Acinetobacter baumannii 21072</name>
    <dbReference type="NCBI Taxonomy" id="1310697"/>
    <lineage>
        <taxon>Bacteria</taxon>
        <taxon>Pseudomonadati</taxon>
        <taxon>Pseudomonadota</taxon>
        <taxon>Gammaproteobacteria</taxon>
        <taxon>Moraxellales</taxon>
        <taxon>Moraxellaceae</taxon>
        <taxon>Acinetobacter</taxon>
        <taxon>Acinetobacter calcoaceticus/baumannii complex</taxon>
    </lineage>
</organism>
<evidence type="ECO:0000313" key="2">
    <source>
        <dbReference type="Proteomes" id="UP000027327"/>
    </source>
</evidence>
<name>A0A062IWX6_ACIBA</name>
<comment type="caution">
    <text evidence="1">The sequence shown here is derived from an EMBL/GenBank/DDBJ whole genome shotgun (WGS) entry which is preliminary data.</text>
</comment>
<dbReference type="Proteomes" id="UP000027327">
    <property type="component" value="Unassembled WGS sequence"/>
</dbReference>
<gene>
    <name evidence="1" type="ORF">J596_0424</name>
</gene>
<dbReference type="EMBL" id="JMOD01000004">
    <property type="protein sequence ID" value="KCY22383.1"/>
    <property type="molecule type" value="Genomic_DNA"/>
</dbReference>
<evidence type="ECO:0000313" key="1">
    <source>
        <dbReference type="EMBL" id="KCY22383.1"/>
    </source>
</evidence>